<dbReference type="AlphaFoldDB" id="A0A919WDJ2"/>
<dbReference type="EMBL" id="BOQN01000183">
    <property type="protein sequence ID" value="GIM98141.1"/>
    <property type="molecule type" value="Genomic_DNA"/>
</dbReference>
<feature type="domain" description="VOC" evidence="1">
    <location>
        <begin position="3"/>
        <end position="110"/>
    </location>
</feature>
<sequence>MDLYLFAGIPVSDYQRALSWYEKFLGGPPTMIPNDIEAVWDLADGRSVYIVVQPEHAGHGLVTLFVSEFDEWSATITARGIEPARTEKYDNGVRKAVYLDPDGNEFGVGG</sequence>
<proteinExistence type="predicted"/>
<name>A0A919WDJ2_9ACTN</name>
<reference evidence="2 3" key="1">
    <citation type="submission" date="2021-03" db="EMBL/GenBank/DDBJ databases">
        <title>Whole genome shotgun sequence of Actinoplanes toevensis NBRC 105298.</title>
        <authorList>
            <person name="Komaki H."/>
            <person name="Tamura T."/>
        </authorList>
    </citation>
    <scope>NUCLEOTIDE SEQUENCE [LARGE SCALE GENOMIC DNA]</scope>
    <source>
        <strain evidence="2 3">NBRC 105298</strain>
    </source>
</reference>
<dbReference type="Proteomes" id="UP000677082">
    <property type="component" value="Unassembled WGS sequence"/>
</dbReference>
<dbReference type="InterPro" id="IPR029068">
    <property type="entry name" value="Glyas_Bleomycin-R_OHBP_Dase"/>
</dbReference>
<gene>
    <name evidence="2" type="ORF">Ato02nite_099340</name>
</gene>
<accession>A0A919WDJ2</accession>
<evidence type="ECO:0000313" key="2">
    <source>
        <dbReference type="EMBL" id="GIM98141.1"/>
    </source>
</evidence>
<comment type="caution">
    <text evidence="2">The sequence shown here is derived from an EMBL/GenBank/DDBJ whole genome shotgun (WGS) entry which is preliminary data.</text>
</comment>
<evidence type="ECO:0000259" key="1">
    <source>
        <dbReference type="PROSITE" id="PS51819"/>
    </source>
</evidence>
<evidence type="ECO:0000313" key="3">
    <source>
        <dbReference type="Proteomes" id="UP000677082"/>
    </source>
</evidence>
<dbReference type="SUPFAM" id="SSF54593">
    <property type="entry name" value="Glyoxalase/Bleomycin resistance protein/Dihydroxybiphenyl dioxygenase"/>
    <property type="match status" value="1"/>
</dbReference>
<dbReference type="InterPro" id="IPR004360">
    <property type="entry name" value="Glyas_Fos-R_dOase_dom"/>
</dbReference>
<protein>
    <recommendedName>
        <fullName evidence="1">VOC domain-containing protein</fullName>
    </recommendedName>
</protein>
<dbReference type="CDD" id="cd06587">
    <property type="entry name" value="VOC"/>
    <property type="match status" value="1"/>
</dbReference>
<dbReference type="Gene3D" id="3.10.180.10">
    <property type="entry name" value="2,3-Dihydroxybiphenyl 1,2-Dioxygenase, domain 1"/>
    <property type="match status" value="1"/>
</dbReference>
<dbReference type="RefSeq" id="WP_213013759.1">
    <property type="nucleotide sequence ID" value="NZ_BOQN01000183.1"/>
</dbReference>
<organism evidence="2 3">
    <name type="scientific">Paractinoplanes toevensis</name>
    <dbReference type="NCBI Taxonomy" id="571911"/>
    <lineage>
        <taxon>Bacteria</taxon>
        <taxon>Bacillati</taxon>
        <taxon>Actinomycetota</taxon>
        <taxon>Actinomycetes</taxon>
        <taxon>Micromonosporales</taxon>
        <taxon>Micromonosporaceae</taxon>
        <taxon>Paractinoplanes</taxon>
    </lineage>
</organism>
<keyword evidence="3" id="KW-1185">Reference proteome</keyword>
<dbReference type="Pfam" id="PF00903">
    <property type="entry name" value="Glyoxalase"/>
    <property type="match status" value="1"/>
</dbReference>
<dbReference type="InterPro" id="IPR037523">
    <property type="entry name" value="VOC_core"/>
</dbReference>
<dbReference type="PROSITE" id="PS51819">
    <property type="entry name" value="VOC"/>
    <property type="match status" value="1"/>
</dbReference>